<dbReference type="SUPFAM" id="SSF50249">
    <property type="entry name" value="Nucleic acid-binding proteins"/>
    <property type="match status" value="3"/>
</dbReference>
<dbReference type="SMART" id="SM00316">
    <property type="entry name" value="S1"/>
    <property type="match status" value="3"/>
</dbReference>
<dbReference type="CDD" id="cd05687">
    <property type="entry name" value="S1_RPS1_repeat_ec1_hs1"/>
    <property type="match status" value="1"/>
</dbReference>
<evidence type="ECO:0000313" key="10">
    <source>
        <dbReference type="Proteomes" id="UP000620559"/>
    </source>
</evidence>
<dbReference type="FunFam" id="2.40.50.140:FF:000102">
    <property type="entry name" value="30S ribosomal protein S1"/>
    <property type="match status" value="1"/>
</dbReference>
<keyword evidence="4" id="KW-0689">Ribosomal protein</keyword>
<dbReference type="PANTHER" id="PTHR10724">
    <property type="entry name" value="30S RIBOSOMAL PROTEIN S1"/>
    <property type="match status" value="1"/>
</dbReference>
<evidence type="ECO:0000256" key="4">
    <source>
        <dbReference type="ARBA" id="ARBA00022980"/>
    </source>
</evidence>
<evidence type="ECO:0000259" key="8">
    <source>
        <dbReference type="PROSITE" id="PS50126"/>
    </source>
</evidence>
<dbReference type="PROSITE" id="PS50126">
    <property type="entry name" value="S1"/>
    <property type="match status" value="3"/>
</dbReference>
<dbReference type="InterPro" id="IPR035104">
    <property type="entry name" value="Ribosomal_protein_S1-like"/>
</dbReference>
<sequence length="463" mass="50218">MVNVNQKPTNDIGFTHDDFAALLDKYDYHFSPGDIVPGTVFSLEPRGALIDIGSKTAAYIPIQEMSINRVDNPEEVLQSNETREFYILSDENEEGQLTLSIRRIEYMRAWERVRQLQTEDATVRSGVFATNRGGALVRIEGLRGFIPGSHISTRKPKEDLVGEDLPLKFLEVDEERNRLVLSHRRALVERKMNRLEVGEVVIGTVRGIKPYGAFIDIGGVSGLLHISEISHEHIDTPNSVFNVNDELKVMIIDLDAERGRISLSTKQLEPEPGDMIKNRDAVFDKAEEMAAKFREQLLAKEQGITLEPAAGALPVEDVPPAVEEAQAESAPAETEAQAEAAPVESAPVETEAQAEAAPVESAPVETEAQAEAAPVESAPVETEAQAEAAPVESAPVETEAQAEAAPVESAPVETEAQAEAAPVESAPVETEAQAEAAPVESAPVETEVEQNEVQEEVAATIEE</sequence>
<dbReference type="GO" id="GO:0005840">
    <property type="term" value="C:ribosome"/>
    <property type="evidence" value="ECO:0007669"/>
    <property type="project" value="UniProtKB-KW"/>
</dbReference>
<dbReference type="RefSeq" id="WP_193917145.1">
    <property type="nucleotide sequence ID" value="NZ_JADEWL010000007.1"/>
</dbReference>
<feature type="domain" description="S1 motif" evidence="8">
    <location>
        <begin position="33"/>
        <end position="102"/>
    </location>
</feature>
<dbReference type="AlphaFoldDB" id="A0A8J7F1A1"/>
<comment type="function">
    <text evidence="6">Binds mRNA.</text>
</comment>
<dbReference type="CDD" id="cd05688">
    <property type="entry name" value="S1_RPS1_repeat_ec3"/>
    <property type="match status" value="1"/>
</dbReference>
<evidence type="ECO:0000256" key="7">
    <source>
        <dbReference type="SAM" id="MobiDB-lite"/>
    </source>
</evidence>
<dbReference type="PRINTS" id="PR00681">
    <property type="entry name" value="RIBOSOMALS1"/>
</dbReference>
<dbReference type="GO" id="GO:1990904">
    <property type="term" value="C:ribonucleoprotein complex"/>
    <property type="evidence" value="ECO:0007669"/>
    <property type="project" value="UniProtKB-KW"/>
</dbReference>
<gene>
    <name evidence="9" type="ORF">IQ247_03640</name>
</gene>
<dbReference type="Gene3D" id="2.40.50.140">
    <property type="entry name" value="Nucleic acid-binding proteins"/>
    <property type="match status" value="3"/>
</dbReference>
<dbReference type="InterPro" id="IPR050437">
    <property type="entry name" value="Ribos_protein_bS1-like"/>
</dbReference>
<dbReference type="NCBIfam" id="NF005639">
    <property type="entry name" value="PRK07400.1"/>
    <property type="match status" value="1"/>
</dbReference>
<dbReference type="Proteomes" id="UP000620559">
    <property type="component" value="Unassembled WGS sequence"/>
</dbReference>
<keyword evidence="3" id="KW-0694">RNA-binding</keyword>
<feature type="compositionally biased region" description="Acidic residues" evidence="7">
    <location>
        <begin position="446"/>
        <end position="463"/>
    </location>
</feature>
<keyword evidence="2" id="KW-0677">Repeat</keyword>
<dbReference type="GO" id="GO:0003729">
    <property type="term" value="F:mRNA binding"/>
    <property type="evidence" value="ECO:0007669"/>
    <property type="project" value="TreeGrafter"/>
</dbReference>
<feature type="domain" description="S1 motif" evidence="8">
    <location>
        <begin position="198"/>
        <end position="266"/>
    </location>
</feature>
<accession>A0A8J7F1A1</accession>
<feature type="compositionally biased region" description="Low complexity" evidence="7">
    <location>
        <begin position="322"/>
        <end position="445"/>
    </location>
</feature>
<evidence type="ECO:0000256" key="1">
    <source>
        <dbReference type="ARBA" id="ARBA00006767"/>
    </source>
</evidence>
<dbReference type="PANTHER" id="PTHR10724:SF7">
    <property type="entry name" value="SMALL RIBOSOMAL SUBUNIT PROTEIN BS1C"/>
    <property type="match status" value="1"/>
</dbReference>
<dbReference type="InterPro" id="IPR012340">
    <property type="entry name" value="NA-bd_OB-fold"/>
</dbReference>
<evidence type="ECO:0000313" key="9">
    <source>
        <dbReference type="EMBL" id="MBE9211818.1"/>
    </source>
</evidence>
<keyword evidence="10" id="KW-1185">Reference proteome</keyword>
<organism evidence="9 10">
    <name type="scientific">Plectonema cf. radiosum LEGE 06105</name>
    <dbReference type="NCBI Taxonomy" id="945769"/>
    <lineage>
        <taxon>Bacteria</taxon>
        <taxon>Bacillati</taxon>
        <taxon>Cyanobacteriota</taxon>
        <taxon>Cyanophyceae</taxon>
        <taxon>Oscillatoriophycideae</taxon>
        <taxon>Oscillatoriales</taxon>
        <taxon>Microcoleaceae</taxon>
        <taxon>Plectonema</taxon>
    </lineage>
</organism>
<feature type="region of interest" description="Disordered" evidence="7">
    <location>
        <begin position="322"/>
        <end position="463"/>
    </location>
</feature>
<feature type="domain" description="S1 motif" evidence="8">
    <location>
        <begin position="120"/>
        <end position="184"/>
    </location>
</feature>
<protein>
    <submittedName>
        <fullName evidence="9">S1 RNA-binding domain-containing protein</fullName>
    </submittedName>
</protein>
<dbReference type="GO" id="GO:0006412">
    <property type="term" value="P:translation"/>
    <property type="evidence" value="ECO:0007669"/>
    <property type="project" value="TreeGrafter"/>
</dbReference>
<dbReference type="FunFam" id="2.40.50.140:FF:000078">
    <property type="entry name" value="30S ribosomal protein S1"/>
    <property type="match status" value="1"/>
</dbReference>
<dbReference type="GO" id="GO:0003735">
    <property type="term" value="F:structural constituent of ribosome"/>
    <property type="evidence" value="ECO:0007669"/>
    <property type="project" value="TreeGrafter"/>
</dbReference>
<comment type="caution">
    <text evidence="9">The sequence shown here is derived from an EMBL/GenBank/DDBJ whole genome shotgun (WGS) entry which is preliminary data.</text>
</comment>
<dbReference type="Pfam" id="PF00575">
    <property type="entry name" value="S1"/>
    <property type="match status" value="3"/>
</dbReference>
<dbReference type="EMBL" id="JADEWL010000007">
    <property type="protein sequence ID" value="MBE9211818.1"/>
    <property type="molecule type" value="Genomic_DNA"/>
</dbReference>
<comment type="similarity">
    <text evidence="1">Belongs to the bacterial ribosomal protein bS1 family.</text>
</comment>
<evidence type="ECO:0000256" key="5">
    <source>
        <dbReference type="ARBA" id="ARBA00023274"/>
    </source>
</evidence>
<dbReference type="FunFam" id="2.40.50.140:FF:000126">
    <property type="entry name" value="30S ribosomal protein S1"/>
    <property type="match status" value="1"/>
</dbReference>
<name>A0A8J7F1A1_9CYAN</name>
<reference evidence="9" key="1">
    <citation type="submission" date="2020-10" db="EMBL/GenBank/DDBJ databases">
        <authorList>
            <person name="Castelo-Branco R."/>
            <person name="Eusebio N."/>
            <person name="Adriana R."/>
            <person name="Vieira A."/>
            <person name="Brugerolle De Fraissinette N."/>
            <person name="Rezende De Castro R."/>
            <person name="Schneider M.P."/>
            <person name="Vasconcelos V."/>
            <person name="Leao P.N."/>
        </authorList>
    </citation>
    <scope>NUCLEOTIDE SEQUENCE</scope>
    <source>
        <strain evidence="9">LEGE 06105</strain>
    </source>
</reference>
<evidence type="ECO:0000256" key="3">
    <source>
        <dbReference type="ARBA" id="ARBA00022884"/>
    </source>
</evidence>
<dbReference type="CDD" id="cd04465">
    <property type="entry name" value="S1_RPS1_repeat_ec2_hs2"/>
    <property type="match status" value="1"/>
</dbReference>
<evidence type="ECO:0000256" key="2">
    <source>
        <dbReference type="ARBA" id="ARBA00022737"/>
    </source>
</evidence>
<dbReference type="InterPro" id="IPR003029">
    <property type="entry name" value="S1_domain"/>
</dbReference>
<keyword evidence="5" id="KW-0687">Ribonucleoprotein</keyword>
<evidence type="ECO:0000256" key="6">
    <source>
        <dbReference type="ARBA" id="ARBA00057033"/>
    </source>
</evidence>
<proteinExistence type="inferred from homology"/>